<comment type="caution">
    <text evidence="2">The sequence shown here is derived from an EMBL/GenBank/DDBJ whole genome shotgun (WGS) entry which is preliminary data.</text>
</comment>
<proteinExistence type="predicted"/>
<keyword evidence="3" id="KW-1185">Reference proteome</keyword>
<protein>
    <recommendedName>
        <fullName evidence="4">Arrestin-like N-terminal domain-containing protein</fullName>
    </recommendedName>
</protein>
<feature type="compositionally biased region" description="Low complexity" evidence="1">
    <location>
        <begin position="255"/>
        <end position="292"/>
    </location>
</feature>
<dbReference type="Proteomes" id="UP000807306">
    <property type="component" value="Unassembled WGS sequence"/>
</dbReference>
<name>A0A9P6JUQ9_9AGAR</name>
<dbReference type="OrthoDB" id="3262423at2759"/>
<feature type="compositionally biased region" description="Basic and acidic residues" evidence="1">
    <location>
        <begin position="602"/>
        <end position="619"/>
    </location>
</feature>
<accession>A0A9P6JUQ9</accession>
<dbReference type="EMBL" id="MU157825">
    <property type="protein sequence ID" value="KAF9534572.1"/>
    <property type="molecule type" value="Genomic_DNA"/>
</dbReference>
<feature type="region of interest" description="Disordered" evidence="1">
    <location>
        <begin position="53"/>
        <end position="126"/>
    </location>
</feature>
<evidence type="ECO:0000313" key="3">
    <source>
        <dbReference type="Proteomes" id="UP000807306"/>
    </source>
</evidence>
<evidence type="ECO:0008006" key="4">
    <source>
        <dbReference type="Google" id="ProtNLM"/>
    </source>
</evidence>
<dbReference type="InterPro" id="IPR014752">
    <property type="entry name" value="Arrestin-like_C"/>
</dbReference>
<organism evidence="2 3">
    <name type="scientific">Crepidotus variabilis</name>
    <dbReference type="NCBI Taxonomy" id="179855"/>
    <lineage>
        <taxon>Eukaryota</taxon>
        <taxon>Fungi</taxon>
        <taxon>Dikarya</taxon>
        <taxon>Basidiomycota</taxon>
        <taxon>Agaricomycotina</taxon>
        <taxon>Agaricomycetes</taxon>
        <taxon>Agaricomycetidae</taxon>
        <taxon>Agaricales</taxon>
        <taxon>Agaricineae</taxon>
        <taxon>Crepidotaceae</taxon>
        <taxon>Crepidotus</taxon>
    </lineage>
</organism>
<reference evidence="2" key="1">
    <citation type="submission" date="2020-11" db="EMBL/GenBank/DDBJ databases">
        <authorList>
            <consortium name="DOE Joint Genome Institute"/>
            <person name="Ahrendt S."/>
            <person name="Riley R."/>
            <person name="Andreopoulos W."/>
            <person name="Labutti K."/>
            <person name="Pangilinan J."/>
            <person name="Ruiz-Duenas F.J."/>
            <person name="Barrasa J.M."/>
            <person name="Sanchez-Garcia M."/>
            <person name="Camarero S."/>
            <person name="Miyauchi S."/>
            <person name="Serrano A."/>
            <person name="Linde D."/>
            <person name="Babiker R."/>
            <person name="Drula E."/>
            <person name="Ayuso-Fernandez I."/>
            <person name="Pacheco R."/>
            <person name="Padilla G."/>
            <person name="Ferreira P."/>
            <person name="Barriuso J."/>
            <person name="Kellner H."/>
            <person name="Castanera R."/>
            <person name="Alfaro M."/>
            <person name="Ramirez L."/>
            <person name="Pisabarro A.G."/>
            <person name="Kuo A."/>
            <person name="Tritt A."/>
            <person name="Lipzen A."/>
            <person name="He G."/>
            <person name="Yan M."/>
            <person name="Ng V."/>
            <person name="Cullen D."/>
            <person name="Martin F."/>
            <person name="Rosso M.-N."/>
            <person name="Henrissat B."/>
            <person name="Hibbett D."/>
            <person name="Martinez A.T."/>
            <person name="Grigoriev I.V."/>
        </authorList>
    </citation>
    <scope>NUCLEOTIDE SEQUENCE</scope>
    <source>
        <strain evidence="2">CBS 506.95</strain>
    </source>
</reference>
<feature type="compositionally biased region" description="Low complexity" evidence="1">
    <location>
        <begin position="99"/>
        <end position="113"/>
    </location>
</feature>
<dbReference type="Gene3D" id="2.60.40.640">
    <property type="match status" value="1"/>
</dbReference>
<gene>
    <name evidence="2" type="ORF">CPB83DRAFT_878940</name>
</gene>
<evidence type="ECO:0000313" key="2">
    <source>
        <dbReference type="EMBL" id="KAF9534572.1"/>
    </source>
</evidence>
<evidence type="ECO:0000256" key="1">
    <source>
        <dbReference type="SAM" id="MobiDB-lite"/>
    </source>
</evidence>
<feature type="region of interest" description="Disordered" evidence="1">
    <location>
        <begin position="244"/>
        <end position="294"/>
    </location>
</feature>
<sequence length="640" mass="69745">MTTITLTETASTLQTAVNEMISLPPRYSSLPGCISESAAEQLRTINARALASNDPSNDIEFTERRPPGYSTVFHEFTPRASSETTRERRRAGNLSLQVGGPPSRRGSSESPSSAEDITLSSTSSRSGAPMQFEYHVKSGYAAGRSTPWANLQLFSRSSASPARGSSNGSARIPKYSSKDLVQGCLELNLENPQNINSISLAVIERETRNLIVRGRLVTSSFEGGVYTFYEHTIVNWTRADGDPRTTFSSPEAVGSPLPQSSPSSSSPTSPSSTTRISFSSPTGSRPGTPSGSIRTKRFDAKLFGSYLWPFSFPFPAEVTIPGLDSEGKAYPTPQTFNEKGVNAAVQYEVILKMTHGVLKADSKLNAPIAYAPDIHPGAPSVLRQLAYSQRSRIPGPLADPFGWTTLPPAIVRGRFFGAANGTKLQCSLSLANPLSYTRGTVIPLHLTIRSSDVNALSQLGVPQCVSVQLVRKVRYVDDPAQSISQVNKSGKQPTSILKTGREEVTVVEKAVWWVPPNGSGSNEVDERTMKILEGEIILASDLQPTCSFLLFNVSYEIEICCFDHPSFKPSSTTSSILLFNQVTIASRHGDGPRPIPVSEPPSDSRRQLQRERRDHRQRAREVNALRFMGNVEMFMGNERP</sequence>
<dbReference type="AlphaFoldDB" id="A0A9P6JUQ9"/>
<feature type="region of interest" description="Disordered" evidence="1">
    <location>
        <begin position="587"/>
        <end position="619"/>
    </location>
</feature>